<dbReference type="InterPro" id="IPR000064">
    <property type="entry name" value="NLP_P60_dom"/>
</dbReference>
<keyword evidence="12" id="KW-1185">Reference proteome</keyword>
<protein>
    <recommendedName>
        <fullName evidence="13">Peptidoglycan hydrolase</fullName>
    </recommendedName>
</protein>
<evidence type="ECO:0000256" key="6">
    <source>
        <dbReference type="ARBA" id="ARBA00022807"/>
    </source>
</evidence>
<dbReference type="GO" id="GO:0008932">
    <property type="term" value="F:lytic endotransglycosylase activity"/>
    <property type="evidence" value="ECO:0007669"/>
    <property type="project" value="TreeGrafter"/>
</dbReference>
<dbReference type="Pfam" id="PF01476">
    <property type="entry name" value="LysM"/>
    <property type="match status" value="4"/>
</dbReference>
<evidence type="ECO:0000256" key="5">
    <source>
        <dbReference type="ARBA" id="ARBA00022801"/>
    </source>
</evidence>
<dbReference type="PANTHER" id="PTHR33734:SF22">
    <property type="entry name" value="MEMBRANE-BOUND LYTIC MUREIN TRANSGLYCOSYLASE D"/>
    <property type="match status" value="1"/>
</dbReference>
<comment type="caution">
    <text evidence="11">The sequence shown here is derived from an EMBL/GenBank/DDBJ whole genome shotgun (WGS) entry which is preliminary data.</text>
</comment>
<dbReference type="InterPro" id="IPR038765">
    <property type="entry name" value="Papain-like_cys_pep_sf"/>
</dbReference>
<dbReference type="Gene3D" id="3.90.1720.10">
    <property type="entry name" value="endopeptidase domain like (from Nostoc punctiforme)"/>
    <property type="match status" value="1"/>
</dbReference>
<dbReference type="CDD" id="cd00118">
    <property type="entry name" value="LysM"/>
    <property type="match status" value="4"/>
</dbReference>
<evidence type="ECO:0000256" key="7">
    <source>
        <dbReference type="ARBA" id="ARBA00023316"/>
    </source>
</evidence>
<evidence type="ECO:0000313" key="12">
    <source>
        <dbReference type="Proteomes" id="UP000074108"/>
    </source>
</evidence>
<accession>A0A147K462</accession>
<keyword evidence="5" id="KW-0378">Hydrolase</keyword>
<dbReference type="PROSITE" id="PS51782">
    <property type="entry name" value="LYSM"/>
    <property type="match status" value="4"/>
</dbReference>
<feature type="domain" description="LysM" evidence="9">
    <location>
        <begin position="75"/>
        <end position="118"/>
    </location>
</feature>
<feature type="domain" description="NlpC/P60" evidence="10">
    <location>
        <begin position="238"/>
        <end position="359"/>
    </location>
</feature>
<dbReference type="GO" id="GO:0071555">
    <property type="term" value="P:cell wall organization"/>
    <property type="evidence" value="ECO:0007669"/>
    <property type="project" value="UniProtKB-KW"/>
</dbReference>
<dbReference type="AlphaFoldDB" id="A0A147K462"/>
<evidence type="ECO:0000256" key="4">
    <source>
        <dbReference type="ARBA" id="ARBA00022737"/>
    </source>
</evidence>
<comment type="similarity">
    <text evidence="1">Belongs to the peptidase C40 family.</text>
</comment>
<dbReference type="OrthoDB" id="9813368at2"/>
<feature type="signal peptide" evidence="8">
    <location>
        <begin position="1"/>
        <end position="24"/>
    </location>
</feature>
<dbReference type="GO" id="GO:0008234">
    <property type="term" value="F:cysteine-type peptidase activity"/>
    <property type="evidence" value="ECO:0007669"/>
    <property type="project" value="UniProtKB-KW"/>
</dbReference>
<feature type="chain" id="PRO_5007549664" description="Peptidoglycan hydrolase" evidence="8">
    <location>
        <begin position="25"/>
        <end position="359"/>
    </location>
</feature>
<keyword evidence="4" id="KW-0677">Repeat</keyword>
<keyword evidence="7" id="KW-0961">Cell wall biogenesis/degradation</keyword>
<keyword evidence="2" id="KW-0645">Protease</keyword>
<evidence type="ECO:0000256" key="2">
    <source>
        <dbReference type="ARBA" id="ARBA00022670"/>
    </source>
</evidence>
<evidence type="ECO:0000313" key="11">
    <source>
        <dbReference type="EMBL" id="KUP04119.1"/>
    </source>
</evidence>
<dbReference type="PANTHER" id="PTHR33734">
    <property type="entry name" value="LYSM DOMAIN-CONTAINING GPI-ANCHORED PROTEIN 2"/>
    <property type="match status" value="1"/>
</dbReference>
<dbReference type="GO" id="GO:0006508">
    <property type="term" value="P:proteolysis"/>
    <property type="evidence" value="ECO:0007669"/>
    <property type="project" value="UniProtKB-KW"/>
</dbReference>
<dbReference type="EMBL" id="LDYG01000053">
    <property type="protein sequence ID" value="KUP04119.1"/>
    <property type="molecule type" value="Genomic_DNA"/>
</dbReference>
<dbReference type="PATRIC" id="fig|1150625.3.peg.3380"/>
<sequence length="359" mass="38965">MKKTLIGITALTFLAFTPEGKAHAASYTVQPGDSLYRIATNYNTSVSHLKEWNNLTTDTIQIGQTLEVSKETSSTTYRVRSGDSLSLIAKQNQTTVGAIKTLNNLTSDTIYIGQTLKLPTATEAGGASTLSSHYTVQSGDSLSLIAKKYSLSVTELKTLNNLSSDTIYVGQVLKTTKQAESTTAQTYTVKSGDSLSLIAKNHNLTVQELKARNNLTSDLIRVGQKLDVTKTATPYAPVPTIDSLIAEAKRHIGVPYLWGGTTPAGFDCSGFLYYVSNQAGYNLSRTNTDGYYMMSKPTSSPVPGDLVFFNNTYRAGISHLGIYIGNNEFIHASSSAGITISSLSNTYWAPRFDSYRKIY</sequence>
<dbReference type="SMART" id="SM00257">
    <property type="entry name" value="LysM"/>
    <property type="match status" value="4"/>
</dbReference>
<evidence type="ECO:0000256" key="1">
    <source>
        <dbReference type="ARBA" id="ARBA00007074"/>
    </source>
</evidence>
<feature type="domain" description="LysM" evidence="9">
    <location>
        <begin position="132"/>
        <end position="175"/>
    </location>
</feature>
<keyword evidence="3 8" id="KW-0732">Signal</keyword>
<evidence type="ECO:0000259" key="10">
    <source>
        <dbReference type="PROSITE" id="PS51935"/>
    </source>
</evidence>
<dbReference type="Proteomes" id="UP000074108">
    <property type="component" value="Unassembled WGS sequence"/>
</dbReference>
<evidence type="ECO:0000256" key="3">
    <source>
        <dbReference type="ARBA" id="ARBA00022729"/>
    </source>
</evidence>
<proteinExistence type="inferred from homology"/>
<dbReference type="Pfam" id="PF00877">
    <property type="entry name" value="NLPC_P60"/>
    <property type="match status" value="1"/>
</dbReference>
<organism evidence="11 12">
    <name type="scientific">Bacillus coahuilensis p1.1.43</name>
    <dbReference type="NCBI Taxonomy" id="1150625"/>
    <lineage>
        <taxon>Bacteria</taxon>
        <taxon>Bacillati</taxon>
        <taxon>Bacillota</taxon>
        <taxon>Bacilli</taxon>
        <taxon>Bacillales</taxon>
        <taxon>Bacillaceae</taxon>
        <taxon>Bacillus</taxon>
    </lineage>
</organism>
<dbReference type="InterPro" id="IPR018392">
    <property type="entry name" value="LysM"/>
</dbReference>
<gene>
    <name evidence="11" type="ORF">Q75_16145</name>
</gene>
<feature type="domain" description="LysM" evidence="9">
    <location>
        <begin position="25"/>
        <end position="68"/>
    </location>
</feature>
<dbReference type="SUPFAM" id="SSF54106">
    <property type="entry name" value="LysM domain"/>
    <property type="match status" value="4"/>
</dbReference>
<evidence type="ECO:0008006" key="13">
    <source>
        <dbReference type="Google" id="ProtNLM"/>
    </source>
</evidence>
<dbReference type="Gene3D" id="3.10.350.10">
    <property type="entry name" value="LysM domain"/>
    <property type="match status" value="4"/>
</dbReference>
<reference evidence="11 12" key="1">
    <citation type="journal article" date="2016" name="Front. Microbiol.">
        <title>Microevolution Analysis of Bacillus coahuilensis Unveils Differences in Phosphorus Acquisition Strategies and Their Regulation.</title>
        <authorList>
            <person name="Gomez-Lunar Z."/>
            <person name="Hernandez-Gonzalez I."/>
            <person name="Rodriguez-Torres M.D."/>
            <person name="Souza V."/>
            <person name="Olmedo-Alvarez G."/>
        </authorList>
    </citation>
    <scope>NUCLEOTIDE SEQUENCE [LARGE SCALE GENOMIC DNA]</scope>
    <source>
        <strain evidence="12">p1.1.43</strain>
    </source>
</reference>
<dbReference type="SUPFAM" id="SSF54001">
    <property type="entry name" value="Cysteine proteinases"/>
    <property type="match status" value="1"/>
</dbReference>
<dbReference type="InterPro" id="IPR036779">
    <property type="entry name" value="LysM_dom_sf"/>
</dbReference>
<dbReference type="STRING" id="1150625.Q75_16145"/>
<feature type="domain" description="LysM" evidence="9">
    <location>
        <begin position="185"/>
        <end position="228"/>
    </location>
</feature>
<dbReference type="PROSITE" id="PS51935">
    <property type="entry name" value="NLPC_P60"/>
    <property type="match status" value="1"/>
</dbReference>
<dbReference type="RefSeq" id="WP_059351979.1">
    <property type="nucleotide sequence ID" value="NZ_LDYG01000053.1"/>
</dbReference>
<evidence type="ECO:0000259" key="9">
    <source>
        <dbReference type="PROSITE" id="PS51782"/>
    </source>
</evidence>
<keyword evidence="6" id="KW-0788">Thiol protease</keyword>
<evidence type="ECO:0000256" key="8">
    <source>
        <dbReference type="SAM" id="SignalP"/>
    </source>
</evidence>
<name>A0A147K462_9BACI</name>